<dbReference type="EC" id="2.7.7.49" evidence="1"/>
<evidence type="ECO:0000313" key="4">
    <source>
        <dbReference type="Proteomes" id="UP000499080"/>
    </source>
</evidence>
<sequence>MKNARLIIPESLRLEILKAIHEGHLGITKCRARAKESVWWPGLSTQIERIISSCDSCSKHRVYHKEPIIKSEFPECPWQKVGVVLLKKENGMP</sequence>
<dbReference type="PANTHER" id="PTHR37984">
    <property type="entry name" value="PROTEIN CBG26694"/>
    <property type="match status" value="1"/>
</dbReference>
<keyword evidence="4" id="KW-1185">Reference proteome</keyword>
<name>A0A4Y2HUV2_ARAVE</name>
<comment type="caution">
    <text evidence="3">The sequence shown here is derived from an EMBL/GenBank/DDBJ whole genome shotgun (WGS) entry which is preliminary data.</text>
</comment>
<dbReference type="FunFam" id="1.10.340.70:FF:000004">
    <property type="entry name" value="Retrovirus-related Pol polyprotein from transposon 297-like Protein"/>
    <property type="match status" value="1"/>
</dbReference>
<proteinExistence type="predicted"/>
<gene>
    <name evidence="3" type="ORF">AVEN_181456_1</name>
</gene>
<dbReference type="InterPro" id="IPR050951">
    <property type="entry name" value="Retrovirus_Pol_polyprotein"/>
</dbReference>
<evidence type="ECO:0000259" key="2">
    <source>
        <dbReference type="Pfam" id="PF17921"/>
    </source>
</evidence>
<dbReference type="Pfam" id="PF17921">
    <property type="entry name" value="Integrase_H2C2"/>
    <property type="match status" value="1"/>
</dbReference>
<dbReference type="AlphaFoldDB" id="A0A4Y2HUV2"/>
<dbReference type="OrthoDB" id="2286242at2759"/>
<feature type="domain" description="Integrase zinc-binding" evidence="2">
    <location>
        <begin position="8"/>
        <end position="61"/>
    </location>
</feature>
<accession>A0A4Y2HUV2</accession>
<dbReference type="PANTHER" id="PTHR37984:SF9">
    <property type="entry name" value="INTEGRASE CATALYTIC DOMAIN-CONTAINING PROTEIN"/>
    <property type="match status" value="1"/>
</dbReference>
<reference evidence="3 4" key="1">
    <citation type="journal article" date="2019" name="Sci. Rep.">
        <title>Orb-weaving spider Araneus ventricosus genome elucidates the spidroin gene catalogue.</title>
        <authorList>
            <person name="Kono N."/>
            <person name="Nakamura H."/>
            <person name="Ohtoshi R."/>
            <person name="Moran D.A.P."/>
            <person name="Shinohara A."/>
            <person name="Yoshida Y."/>
            <person name="Fujiwara M."/>
            <person name="Mori M."/>
            <person name="Tomita M."/>
            <person name="Arakawa K."/>
        </authorList>
    </citation>
    <scope>NUCLEOTIDE SEQUENCE [LARGE SCALE GENOMIC DNA]</scope>
</reference>
<dbReference type="Gene3D" id="1.10.340.70">
    <property type="match status" value="1"/>
</dbReference>
<dbReference type="Proteomes" id="UP000499080">
    <property type="component" value="Unassembled WGS sequence"/>
</dbReference>
<protein>
    <recommendedName>
        <fullName evidence="1">RNA-directed DNA polymerase</fullName>
        <ecNumber evidence="1">2.7.7.49</ecNumber>
    </recommendedName>
</protein>
<evidence type="ECO:0000256" key="1">
    <source>
        <dbReference type="ARBA" id="ARBA00012493"/>
    </source>
</evidence>
<dbReference type="EMBL" id="BGPR01002176">
    <property type="protein sequence ID" value="GBM69072.1"/>
    <property type="molecule type" value="Genomic_DNA"/>
</dbReference>
<organism evidence="3 4">
    <name type="scientific">Araneus ventricosus</name>
    <name type="common">Orbweaver spider</name>
    <name type="synonym">Epeira ventricosa</name>
    <dbReference type="NCBI Taxonomy" id="182803"/>
    <lineage>
        <taxon>Eukaryota</taxon>
        <taxon>Metazoa</taxon>
        <taxon>Ecdysozoa</taxon>
        <taxon>Arthropoda</taxon>
        <taxon>Chelicerata</taxon>
        <taxon>Arachnida</taxon>
        <taxon>Araneae</taxon>
        <taxon>Araneomorphae</taxon>
        <taxon>Entelegynae</taxon>
        <taxon>Araneoidea</taxon>
        <taxon>Araneidae</taxon>
        <taxon>Araneus</taxon>
    </lineage>
</organism>
<dbReference type="InterPro" id="IPR041588">
    <property type="entry name" value="Integrase_H2C2"/>
</dbReference>
<dbReference type="GO" id="GO:0003964">
    <property type="term" value="F:RNA-directed DNA polymerase activity"/>
    <property type="evidence" value="ECO:0007669"/>
    <property type="project" value="UniProtKB-EC"/>
</dbReference>
<evidence type="ECO:0000313" key="3">
    <source>
        <dbReference type="EMBL" id="GBM69072.1"/>
    </source>
</evidence>